<reference evidence="2 3" key="1">
    <citation type="journal article" date="2015" name="MBio">
        <title>Genome sequence of the Drosophila melanogaster male-killing Spiroplasma strain MSRO endosymbiont.</title>
        <authorList>
            <person name="Paredes J.C."/>
            <person name="Herren J.K."/>
            <person name="Schupfer F."/>
            <person name="Marin R."/>
            <person name="Claverol S."/>
            <person name="Kuo C.H."/>
            <person name="Lemaitre B."/>
            <person name="Beven L."/>
        </authorList>
    </citation>
    <scope>NUCLEOTIDE SEQUENCE [LARGE SCALE GENOMIC DNA]</scope>
    <source>
        <strain evidence="2 3">MSRO</strain>
    </source>
</reference>
<evidence type="ECO:0008006" key="4">
    <source>
        <dbReference type="Google" id="ProtNLM"/>
    </source>
</evidence>
<comment type="caution">
    <text evidence="2">The sequence shown here is derived from an EMBL/GenBank/DDBJ whole genome shotgun (WGS) entry which is preliminary data.</text>
</comment>
<feature type="transmembrane region" description="Helical" evidence="1">
    <location>
        <begin position="6"/>
        <end position="26"/>
    </location>
</feature>
<evidence type="ECO:0000313" key="3">
    <source>
        <dbReference type="Proteomes" id="UP000031565"/>
    </source>
</evidence>
<accession>A0A2P6FEV4</accession>
<sequence length="195" mass="23730">MTLNLIYIILITGSFLFFLAILIQVLQNFKHYKRIILQWDNILKINIIVILLWITNILLLSYKVYVNTSATVLVNRFTQFYYQFYQSILISFYFFYALFVITFFVTLITFQIYLIYWYKINDLIYFNPLINLTLFFIILRSYTFVKYRINDLIIFLLKKLILISFLIANIIKSYRLLLFKKETTPPQMLEFKMIL</sequence>
<dbReference type="RefSeq" id="WP_040093902.1">
    <property type="nucleotide sequence ID" value="NZ_CM020866.1"/>
</dbReference>
<protein>
    <recommendedName>
        <fullName evidence="4">Transmembrane protein</fullName>
    </recommendedName>
</protein>
<organism evidence="2 3">
    <name type="scientific">Spiroplasma poulsonii</name>
    <dbReference type="NCBI Taxonomy" id="2138"/>
    <lineage>
        <taxon>Bacteria</taxon>
        <taxon>Bacillati</taxon>
        <taxon>Mycoplasmatota</taxon>
        <taxon>Mollicutes</taxon>
        <taxon>Entomoplasmatales</taxon>
        <taxon>Spiroplasmataceae</taxon>
        <taxon>Spiroplasma</taxon>
    </lineage>
</organism>
<dbReference type="Proteomes" id="UP000031565">
    <property type="component" value="Unassembled WGS sequence"/>
</dbReference>
<keyword evidence="1" id="KW-0472">Membrane</keyword>
<dbReference type="AlphaFoldDB" id="A0A2P6FEV4"/>
<proteinExistence type="predicted"/>
<keyword evidence="1" id="KW-1133">Transmembrane helix</keyword>
<keyword evidence="3" id="KW-1185">Reference proteome</keyword>
<name>A0A2P6FEV4_9MOLU</name>
<gene>
    <name evidence="2" type="ORF">SMSRO_SF018610</name>
</gene>
<evidence type="ECO:0000256" key="1">
    <source>
        <dbReference type="SAM" id="Phobius"/>
    </source>
</evidence>
<keyword evidence="1" id="KW-0812">Transmembrane</keyword>
<dbReference type="OrthoDB" id="390352at2"/>
<dbReference type="EMBL" id="JTLV02000001">
    <property type="protein sequence ID" value="PQM31987.1"/>
    <property type="molecule type" value="Genomic_DNA"/>
</dbReference>
<feature type="transmembrane region" description="Helical" evidence="1">
    <location>
        <begin position="85"/>
        <end position="116"/>
    </location>
</feature>
<feature type="transmembrane region" description="Helical" evidence="1">
    <location>
        <begin position="152"/>
        <end position="171"/>
    </location>
</feature>
<evidence type="ECO:0000313" key="2">
    <source>
        <dbReference type="EMBL" id="PQM31987.1"/>
    </source>
</evidence>
<feature type="transmembrane region" description="Helical" evidence="1">
    <location>
        <begin position="47"/>
        <end position="65"/>
    </location>
</feature>
<feature type="transmembrane region" description="Helical" evidence="1">
    <location>
        <begin position="123"/>
        <end position="140"/>
    </location>
</feature>